<evidence type="ECO:0000313" key="9">
    <source>
        <dbReference type="Proteomes" id="UP001055439"/>
    </source>
</evidence>
<sequence>MADGSATRRLREIQSRTGNRTCVDCAQKNPQWASVSYGVFMCLECSGKHRGLGVHISFVRSVTMDTWSEAQLKKMEAGGNDRLNGFLAQCGVPKETDIVVKYNTQAAAVYRDQIAAVADGRPWRDPPVVKETLGSGARKPPLGRSAGKGGNLAGNGGWDSWDGDAVTSSSDIRRNQSVGDFRAGSGGGRGVNPPSRSRSTVDIYTRAQLEASAANKEGFFSTKVAENASRPEGIPPSQGGKYVGFGSTPPPSAQTNNPQSDVLQDTFSIVSQGLGRLSFMATSAAQSAANVVQAGTKELTSKMIEGGYDQKVNETVNVVATKTTEIGQKTWGIMRGVMAMASQKVEEYAKEGINWNEDDWSWKESEQNGPYQKFGQKSNKDWNSSEENSDRHHYSVSSWDDWDEKARKKEPVKGTNGTTQEFGQSNKGWNSFELNSDRHHKSVSSWDDWDETERKKEPGKGTQSSSESWAGWDDVKDDDGNGTYNHSSSSGNTTNQNRKSGSTWTDGGFL</sequence>
<evidence type="ECO:0000256" key="1">
    <source>
        <dbReference type="ARBA" id="ARBA00022468"/>
    </source>
</evidence>
<feature type="compositionally biased region" description="Polar residues" evidence="6">
    <location>
        <begin position="367"/>
        <end position="386"/>
    </location>
</feature>
<proteinExistence type="predicted"/>
<dbReference type="SUPFAM" id="SSF57863">
    <property type="entry name" value="ArfGap/RecO-like zinc finger"/>
    <property type="match status" value="1"/>
</dbReference>
<dbReference type="PANTHER" id="PTHR47021:SF4">
    <property type="entry name" value="ADP-RIBOSYLATION FACTOR GTPASE-ACTIVATING PROTEIN AGD6-RELATED"/>
    <property type="match status" value="1"/>
</dbReference>
<keyword evidence="1" id="KW-0343">GTPase activation</keyword>
<keyword evidence="2" id="KW-0479">Metal-binding</keyword>
<feature type="region of interest" description="Disordered" evidence="6">
    <location>
        <begin position="225"/>
        <end position="260"/>
    </location>
</feature>
<evidence type="ECO:0000259" key="7">
    <source>
        <dbReference type="PROSITE" id="PS50115"/>
    </source>
</evidence>
<keyword evidence="4" id="KW-0862">Zinc</keyword>
<protein>
    <submittedName>
        <fullName evidence="8">ADP-ribosylation factor GTPase-activating protein</fullName>
    </submittedName>
</protein>
<dbReference type="Pfam" id="PF01412">
    <property type="entry name" value="ArfGap"/>
    <property type="match status" value="1"/>
</dbReference>
<evidence type="ECO:0000256" key="5">
    <source>
        <dbReference type="PROSITE-ProRule" id="PRU00288"/>
    </source>
</evidence>
<feature type="compositionally biased region" description="Polar residues" evidence="6">
    <location>
        <begin position="482"/>
        <end position="510"/>
    </location>
</feature>
<gene>
    <name evidence="8" type="ORF">MUK42_11951</name>
</gene>
<feature type="compositionally biased region" description="Gly residues" evidence="6">
    <location>
        <begin position="146"/>
        <end position="157"/>
    </location>
</feature>
<dbReference type="OrthoDB" id="983479at2759"/>
<dbReference type="PRINTS" id="PR00405">
    <property type="entry name" value="REVINTRACTNG"/>
</dbReference>
<feature type="domain" description="Arf-GAP" evidence="7">
    <location>
        <begin position="7"/>
        <end position="87"/>
    </location>
</feature>
<name>A0A9E7KGV2_9LILI</name>
<evidence type="ECO:0000256" key="6">
    <source>
        <dbReference type="SAM" id="MobiDB-lite"/>
    </source>
</evidence>
<feature type="compositionally biased region" description="Polar residues" evidence="6">
    <location>
        <begin position="415"/>
        <end position="434"/>
    </location>
</feature>
<dbReference type="SMART" id="SM00105">
    <property type="entry name" value="ArfGap"/>
    <property type="match status" value="1"/>
</dbReference>
<organism evidence="8 9">
    <name type="scientific">Musa troglodytarum</name>
    <name type="common">fe'i banana</name>
    <dbReference type="NCBI Taxonomy" id="320322"/>
    <lineage>
        <taxon>Eukaryota</taxon>
        <taxon>Viridiplantae</taxon>
        <taxon>Streptophyta</taxon>
        <taxon>Embryophyta</taxon>
        <taxon>Tracheophyta</taxon>
        <taxon>Spermatophyta</taxon>
        <taxon>Magnoliopsida</taxon>
        <taxon>Liliopsida</taxon>
        <taxon>Zingiberales</taxon>
        <taxon>Musaceae</taxon>
        <taxon>Musa</taxon>
    </lineage>
</organism>
<feature type="region of interest" description="Disordered" evidence="6">
    <location>
        <begin position="361"/>
        <end position="510"/>
    </location>
</feature>
<dbReference type="GO" id="GO:0016192">
    <property type="term" value="P:vesicle-mediated transport"/>
    <property type="evidence" value="ECO:0007669"/>
    <property type="project" value="InterPro"/>
</dbReference>
<dbReference type="Proteomes" id="UP001055439">
    <property type="component" value="Chromosome 7"/>
</dbReference>
<dbReference type="PROSITE" id="PS50115">
    <property type="entry name" value="ARFGAP"/>
    <property type="match status" value="1"/>
</dbReference>
<dbReference type="GO" id="GO:0005096">
    <property type="term" value="F:GTPase activator activity"/>
    <property type="evidence" value="ECO:0007669"/>
    <property type="project" value="UniProtKB-KW"/>
</dbReference>
<feature type="region of interest" description="Disordered" evidence="6">
    <location>
        <begin position="124"/>
        <end position="200"/>
    </location>
</feature>
<dbReference type="PANTHER" id="PTHR47021">
    <property type="entry name" value="ADP-RIBOSYLATION FACTOR GTPASE-ACTIVATING PROTEIN AGD6-RELATED"/>
    <property type="match status" value="1"/>
</dbReference>
<evidence type="ECO:0000256" key="2">
    <source>
        <dbReference type="ARBA" id="ARBA00022723"/>
    </source>
</evidence>
<dbReference type="FunFam" id="1.10.220.150:FF:000014">
    <property type="entry name" value="ADP-ribosylation factor GTPase-activating protein"/>
    <property type="match status" value="1"/>
</dbReference>
<dbReference type="InterPro" id="IPR044519">
    <property type="entry name" value="ARF_GAP_AGD6/7"/>
</dbReference>
<dbReference type="AlphaFoldDB" id="A0A9E7KGV2"/>
<accession>A0A9E7KGV2</accession>
<evidence type="ECO:0000256" key="4">
    <source>
        <dbReference type="ARBA" id="ARBA00022833"/>
    </source>
</evidence>
<evidence type="ECO:0000256" key="3">
    <source>
        <dbReference type="ARBA" id="ARBA00022771"/>
    </source>
</evidence>
<dbReference type="InterPro" id="IPR037278">
    <property type="entry name" value="ARFGAP/RecO"/>
</dbReference>
<keyword evidence="9" id="KW-1185">Reference proteome</keyword>
<dbReference type="EMBL" id="CP097509">
    <property type="protein sequence ID" value="URE16159.1"/>
    <property type="molecule type" value="Genomic_DNA"/>
</dbReference>
<evidence type="ECO:0000313" key="8">
    <source>
        <dbReference type="EMBL" id="URE16159.1"/>
    </source>
</evidence>
<dbReference type="InterPro" id="IPR001164">
    <property type="entry name" value="ArfGAP_dom"/>
</dbReference>
<keyword evidence="3 5" id="KW-0863">Zinc-finger</keyword>
<reference evidence="8" key="1">
    <citation type="submission" date="2022-05" db="EMBL/GenBank/DDBJ databases">
        <title>The Musa troglodytarum L. genome provides insights into the mechanism of non-climacteric behaviour and enrichment of carotenoids.</title>
        <authorList>
            <person name="Wang J."/>
        </authorList>
    </citation>
    <scope>NUCLEOTIDE SEQUENCE</scope>
    <source>
        <tissue evidence="8">Leaf</tissue>
    </source>
</reference>
<dbReference type="GO" id="GO:0008270">
    <property type="term" value="F:zinc ion binding"/>
    <property type="evidence" value="ECO:0007669"/>
    <property type="project" value="UniProtKB-KW"/>
</dbReference>
<dbReference type="Gene3D" id="1.10.220.150">
    <property type="entry name" value="Arf GTPase activating protein"/>
    <property type="match status" value="1"/>
</dbReference>
<dbReference type="InterPro" id="IPR038508">
    <property type="entry name" value="ArfGAP_dom_sf"/>
</dbReference>
<dbReference type="CDD" id="cd08830">
    <property type="entry name" value="ArfGap_ArfGap1"/>
    <property type="match status" value="1"/>
</dbReference>